<accession>D2VTW6</accession>
<dbReference type="VEuPathDB" id="AmoebaDB:NAEGRDRAFT_81204"/>
<proteinExistence type="predicted"/>
<gene>
    <name evidence="2" type="ORF">NAEGRDRAFT_81204</name>
</gene>
<dbReference type="RefSeq" id="XP_002672472.1">
    <property type="nucleotide sequence ID" value="XM_002672426.1"/>
</dbReference>
<dbReference type="EMBL" id="GG738897">
    <property type="protein sequence ID" value="EFC39728.1"/>
    <property type="molecule type" value="Genomic_DNA"/>
</dbReference>
<evidence type="ECO:0000313" key="3">
    <source>
        <dbReference type="Proteomes" id="UP000006671"/>
    </source>
</evidence>
<dbReference type="AlphaFoldDB" id="D2VTW6"/>
<sequence>MIITYRKHSKPNKIQHVFSLVVFMMVLSMMSIVVSSLPLLSKTRALPDFIPLNFKSSYHLDNVVHSKPIYFELALSPNETYQGFSISILCDGGNGCSNTYTSLNVSLDPYLLLDGKSMWPYNESTIYPGLTITQFSNPPFKSGVTYYIAYASSSDIPSASVACQSFPSNPRQLMMNSKETLVSIKRKNQKNLFDFSVFVPIAHNNQVDELTEHYKSQEKAFTLFKSSLSHVANGDFSFVRKNIHPKHYSSDHLKLKHTDFCRSFEYKVYEDHSPWRNIWSKKETAPQSTEYLKKFFLENQDKMHLIFDSSNHKDFCSLIQDVPFGIFNYRANFSDKKSVTLFVTISVDGVVEYVHYPLVITPTNDTLFSKFSDFTHRVLSNISNYLLH</sequence>
<keyword evidence="1" id="KW-1133">Transmembrane helix</keyword>
<evidence type="ECO:0000313" key="2">
    <source>
        <dbReference type="EMBL" id="EFC39728.1"/>
    </source>
</evidence>
<evidence type="ECO:0000256" key="1">
    <source>
        <dbReference type="SAM" id="Phobius"/>
    </source>
</evidence>
<dbReference type="OrthoDB" id="10322694at2759"/>
<dbReference type="Proteomes" id="UP000006671">
    <property type="component" value="Unassembled WGS sequence"/>
</dbReference>
<organism evidence="3">
    <name type="scientific">Naegleria gruberi</name>
    <name type="common">Amoeba</name>
    <dbReference type="NCBI Taxonomy" id="5762"/>
    <lineage>
        <taxon>Eukaryota</taxon>
        <taxon>Discoba</taxon>
        <taxon>Heterolobosea</taxon>
        <taxon>Tetramitia</taxon>
        <taxon>Eutetramitia</taxon>
        <taxon>Vahlkampfiidae</taxon>
        <taxon>Naegleria</taxon>
    </lineage>
</organism>
<dbReference type="OMA" id="DIPHASI"/>
<dbReference type="InParanoid" id="D2VTW6"/>
<keyword evidence="1" id="KW-0472">Membrane</keyword>
<feature type="transmembrane region" description="Helical" evidence="1">
    <location>
        <begin position="20"/>
        <end position="40"/>
    </location>
</feature>
<keyword evidence="1" id="KW-0812">Transmembrane</keyword>
<name>D2VTW6_NAEGR</name>
<reference evidence="2 3" key="1">
    <citation type="journal article" date="2010" name="Cell">
        <title>The genome of Naegleria gruberi illuminates early eukaryotic versatility.</title>
        <authorList>
            <person name="Fritz-Laylin L.K."/>
            <person name="Prochnik S.E."/>
            <person name="Ginger M.L."/>
            <person name="Dacks J.B."/>
            <person name="Carpenter M.L."/>
            <person name="Field M.C."/>
            <person name="Kuo A."/>
            <person name="Paredez A."/>
            <person name="Chapman J."/>
            <person name="Pham J."/>
            <person name="Shu S."/>
            <person name="Neupane R."/>
            <person name="Cipriano M."/>
            <person name="Mancuso J."/>
            <person name="Tu H."/>
            <person name="Salamov A."/>
            <person name="Lindquist E."/>
            <person name="Shapiro H."/>
            <person name="Lucas S."/>
            <person name="Grigoriev I.V."/>
            <person name="Cande W.Z."/>
            <person name="Fulton C."/>
            <person name="Rokhsar D.S."/>
            <person name="Dawson S.C."/>
        </authorList>
    </citation>
    <scope>NUCLEOTIDE SEQUENCE [LARGE SCALE GENOMIC DNA]</scope>
    <source>
        <strain evidence="2 3">NEG-M</strain>
    </source>
</reference>
<protein>
    <submittedName>
        <fullName evidence="2">Uncharacterized protein</fullName>
    </submittedName>
</protein>
<dbReference type="KEGG" id="ngr:NAEGRDRAFT_81204"/>
<keyword evidence="3" id="KW-1185">Reference proteome</keyword>
<dbReference type="GeneID" id="8858564"/>